<feature type="region of interest" description="Disordered" evidence="12">
    <location>
        <begin position="81"/>
        <end position="100"/>
    </location>
</feature>
<evidence type="ECO:0000256" key="6">
    <source>
        <dbReference type="ARBA" id="ARBA00022833"/>
    </source>
</evidence>
<feature type="binding site" evidence="9">
    <location>
        <position position="212"/>
    </location>
    <ligand>
        <name>Mg(2+)</name>
        <dbReference type="ChEBI" id="CHEBI:18420"/>
    </ligand>
</feature>
<keyword evidence="14" id="KW-1185">Reference proteome</keyword>
<feature type="binding site" evidence="9">
    <location>
        <position position="112"/>
    </location>
    <ligand>
        <name>Mg(2+)</name>
        <dbReference type="ChEBI" id="CHEBI:18420"/>
    </ligand>
</feature>
<dbReference type="GO" id="GO:0004035">
    <property type="term" value="F:alkaline phosphatase activity"/>
    <property type="evidence" value="ECO:0007669"/>
    <property type="project" value="UniProtKB-EC"/>
</dbReference>
<feature type="binding site" evidence="9">
    <location>
        <position position="363"/>
    </location>
    <ligand>
        <name>Zn(2+)</name>
        <dbReference type="ChEBI" id="CHEBI:29105"/>
        <label>2</label>
    </ligand>
</feature>
<organism evidence="15">
    <name type="scientific">Dissoconium aciculare CBS 342.82</name>
    <dbReference type="NCBI Taxonomy" id="1314786"/>
    <lineage>
        <taxon>Eukaryota</taxon>
        <taxon>Fungi</taxon>
        <taxon>Dikarya</taxon>
        <taxon>Ascomycota</taxon>
        <taxon>Pezizomycotina</taxon>
        <taxon>Dothideomycetes</taxon>
        <taxon>Dothideomycetidae</taxon>
        <taxon>Mycosphaerellales</taxon>
        <taxon>Dissoconiaceae</taxon>
        <taxon>Dissoconium</taxon>
    </lineage>
</organism>
<comment type="similarity">
    <text evidence="1 10">Belongs to the alkaline phosphatase family.</text>
</comment>
<dbReference type="PANTHER" id="PTHR11596">
    <property type="entry name" value="ALKALINE PHOSPHATASE"/>
    <property type="match status" value="1"/>
</dbReference>
<dbReference type="OrthoDB" id="7392499at2759"/>
<feature type="compositionally biased region" description="Basic and acidic residues" evidence="12">
    <location>
        <begin position="1"/>
        <end position="10"/>
    </location>
</feature>
<dbReference type="PROSITE" id="PS00123">
    <property type="entry name" value="ALKALINE_PHOSPHATASE"/>
    <property type="match status" value="1"/>
</dbReference>
<feature type="binding site" evidence="9">
    <location>
        <position position="523"/>
    </location>
    <ligand>
        <name>Zn(2+)</name>
        <dbReference type="ChEBI" id="CHEBI:29105"/>
        <label>2</label>
    </ligand>
</feature>
<evidence type="ECO:0000256" key="4">
    <source>
        <dbReference type="ARBA" id="ARBA00022723"/>
    </source>
</evidence>
<dbReference type="InterPro" id="IPR001952">
    <property type="entry name" value="Alkaline_phosphatase"/>
</dbReference>
<reference evidence="15" key="3">
    <citation type="submission" date="2025-08" db="UniProtKB">
        <authorList>
            <consortium name="RefSeq"/>
        </authorList>
    </citation>
    <scope>IDENTIFICATION</scope>
    <source>
        <strain evidence="15">CBS 342.82</strain>
    </source>
</reference>
<keyword evidence="3" id="KW-0597">Phosphoprotein</keyword>
<evidence type="ECO:0000256" key="9">
    <source>
        <dbReference type="PIRSR" id="PIRSR601952-2"/>
    </source>
</evidence>
<protein>
    <recommendedName>
        <fullName evidence="2 11">Alkaline phosphatase</fullName>
        <ecNumber evidence="2 11">3.1.3.1</ecNumber>
    </recommendedName>
</protein>
<dbReference type="SUPFAM" id="SSF53649">
    <property type="entry name" value="Alkaline phosphatase-like"/>
    <property type="match status" value="1"/>
</dbReference>
<dbReference type="GeneID" id="54363831"/>
<dbReference type="CDD" id="cd16012">
    <property type="entry name" value="ALP"/>
    <property type="match status" value="1"/>
</dbReference>
<keyword evidence="13" id="KW-1133">Transmembrane helix</keyword>
<feature type="active site" description="Phosphoserine intermediate" evidence="8">
    <location>
        <position position="161"/>
    </location>
</feature>
<feature type="binding site" evidence="9">
    <location>
        <position position="403"/>
    </location>
    <ligand>
        <name>Zn(2+)</name>
        <dbReference type="ChEBI" id="CHEBI:29105"/>
        <label>2</label>
    </ligand>
</feature>
<evidence type="ECO:0000256" key="12">
    <source>
        <dbReference type="SAM" id="MobiDB-lite"/>
    </source>
</evidence>
<feature type="binding site" evidence="9">
    <location>
        <position position="402"/>
    </location>
    <ligand>
        <name>Zn(2+)</name>
        <dbReference type="ChEBI" id="CHEBI:29105"/>
        <label>2</label>
    </ligand>
</feature>
<dbReference type="AlphaFoldDB" id="A0A6J3LQV0"/>
<evidence type="ECO:0000313" key="14">
    <source>
        <dbReference type="Proteomes" id="UP000504637"/>
    </source>
</evidence>
<evidence type="ECO:0000256" key="11">
    <source>
        <dbReference type="RuleBase" id="RU003947"/>
    </source>
</evidence>
<dbReference type="InterPro" id="IPR018299">
    <property type="entry name" value="Alkaline_phosphatase_AS"/>
</dbReference>
<feature type="region of interest" description="Disordered" evidence="12">
    <location>
        <begin position="1"/>
        <end position="47"/>
    </location>
</feature>
<comment type="catalytic activity">
    <reaction evidence="11">
        <text>a phosphate monoester + H2O = an alcohol + phosphate</text>
        <dbReference type="Rhea" id="RHEA:15017"/>
        <dbReference type="ChEBI" id="CHEBI:15377"/>
        <dbReference type="ChEBI" id="CHEBI:30879"/>
        <dbReference type="ChEBI" id="CHEBI:43474"/>
        <dbReference type="ChEBI" id="CHEBI:67140"/>
        <dbReference type="EC" id="3.1.3.1"/>
    </reaction>
</comment>
<dbReference type="FunFam" id="3.40.720.10:FF:000063">
    <property type="entry name" value="Alkaline phosphatase"/>
    <property type="match status" value="1"/>
</dbReference>
<evidence type="ECO:0000256" key="10">
    <source>
        <dbReference type="RuleBase" id="RU003946"/>
    </source>
</evidence>
<comment type="cofactor">
    <cofactor evidence="9">
        <name>Mg(2+)</name>
        <dbReference type="ChEBI" id="CHEBI:18420"/>
    </cofactor>
    <text evidence="9">Binds 1 Mg(2+) ion.</text>
</comment>
<dbReference type="RefSeq" id="XP_033455251.1">
    <property type="nucleotide sequence ID" value="XM_033606031.1"/>
</dbReference>
<proteinExistence type="inferred from homology"/>
<keyword evidence="7 9" id="KW-0460">Magnesium</keyword>
<evidence type="ECO:0000256" key="8">
    <source>
        <dbReference type="PIRSR" id="PIRSR601952-1"/>
    </source>
</evidence>
<evidence type="ECO:0000256" key="1">
    <source>
        <dbReference type="ARBA" id="ARBA00005984"/>
    </source>
</evidence>
<dbReference type="GO" id="GO:0046872">
    <property type="term" value="F:metal ion binding"/>
    <property type="evidence" value="ECO:0007669"/>
    <property type="project" value="UniProtKB-KW"/>
</dbReference>
<accession>A0A6J3LQV0</accession>
<keyword evidence="13" id="KW-0812">Transmembrane</keyword>
<dbReference type="Proteomes" id="UP000504637">
    <property type="component" value="Unplaced"/>
</dbReference>
<keyword evidence="5 11" id="KW-0378">Hydrolase</keyword>
<feature type="transmembrane region" description="Helical" evidence="13">
    <location>
        <begin position="55"/>
        <end position="75"/>
    </location>
</feature>
<reference evidence="15" key="1">
    <citation type="submission" date="2020-01" db="EMBL/GenBank/DDBJ databases">
        <authorList>
            <consortium name="DOE Joint Genome Institute"/>
            <person name="Haridas S."/>
            <person name="Albert R."/>
            <person name="Binder M."/>
            <person name="Bloem J."/>
            <person name="Labutti K."/>
            <person name="Salamov A."/>
            <person name="Andreopoulos B."/>
            <person name="Baker S.E."/>
            <person name="Barry K."/>
            <person name="Bills G."/>
            <person name="Bluhm B.H."/>
            <person name="Cannon C."/>
            <person name="Castanera R."/>
            <person name="Culley D.E."/>
            <person name="Daum C."/>
            <person name="Ezra D."/>
            <person name="Gonzalez J.B."/>
            <person name="Henrissat B."/>
            <person name="Kuo A."/>
            <person name="Liang C."/>
            <person name="Lipzen A."/>
            <person name="Lutzoni F."/>
            <person name="Magnuson J."/>
            <person name="Mondo S."/>
            <person name="Nolan M."/>
            <person name="Ohm R."/>
            <person name="Pangilinan J."/>
            <person name="Park H.-J."/>
            <person name="Ramirez L."/>
            <person name="Alfaro M."/>
            <person name="Sun H."/>
            <person name="Tritt A."/>
            <person name="Yoshinaga Y."/>
            <person name="Zwiers L.-H."/>
            <person name="Turgeon B.G."/>
            <person name="Goodwin S.B."/>
            <person name="Spatafora J.W."/>
            <person name="Crous P.W."/>
            <person name="Grigoriev I.V."/>
        </authorList>
    </citation>
    <scope>NUCLEOTIDE SEQUENCE</scope>
    <source>
        <strain evidence="15">CBS 342.82</strain>
    </source>
</reference>
<evidence type="ECO:0000256" key="7">
    <source>
        <dbReference type="ARBA" id="ARBA00022842"/>
    </source>
</evidence>
<evidence type="ECO:0000256" key="2">
    <source>
        <dbReference type="ARBA" id="ARBA00012647"/>
    </source>
</evidence>
<dbReference type="EC" id="3.1.3.1" evidence="2 11"/>
<evidence type="ECO:0000256" key="5">
    <source>
        <dbReference type="ARBA" id="ARBA00022801"/>
    </source>
</evidence>
<name>A0A6J3LQV0_9PEZI</name>
<keyword evidence="6 9" id="KW-0862">Zinc</keyword>
<sequence>MSSREPEPLLHRPPSQNSADTQHGLEEEDALLTGHRTGKQADTDGTSPRRKWREIGFFVWALLATIVVVVLAVVLQQQVSRVGGDPDDGNNNGGKEGGKITGKRNLIFMVSDGMGPTSLALTRSWRQYTEGLPWGAETLVLDRHLIGQSRTRSSSSLVTDSAAGATAFSCGIKSYNGAISVLPDHGPCGSVMEAAKRMGYTTGLVVTTRITDATPAVFVSHVRTRSMEDEIALQLIGETHPLGRMVDLVLGGGRCHFLGNETLGSCRADDVDVVETAKNSGWNYIDNRDDFDNLGTDAVLPLLGLFAGGDVPYEIDRRFQEEEYPSLEQMTRTALKLLESATQDSEQGFFVMIEGSRIDHAGHANDPAAQVHEVLAYDRAMSVVLDFIESTDVPTLMVSTSDHETGGLATARQLHTTYPEYLWYPSVLANATHSASYTAHAYHDYLISHQSTSSSSPEEETSSAAKDKKLTSYLKSLLATSLGITDPSSSELTALITDPDYAAYSLAEMISRRAQLGWSTHGHSGADVNIYTSDPSLAGPSLSGNRENTDVGAFLRSFLDLDAEVEKVTRELRRHAASLGAVSEEAFLGPVPPGAERLDGQDHFEHYTGDHKMHRRGVVEPGACSCGL</sequence>
<dbReference type="Gene3D" id="1.10.60.40">
    <property type="match status" value="1"/>
</dbReference>
<feature type="binding site" evidence="9">
    <location>
        <position position="112"/>
    </location>
    <ligand>
        <name>Zn(2+)</name>
        <dbReference type="ChEBI" id="CHEBI:29105"/>
        <label>2</label>
    </ligand>
</feature>
<comment type="cofactor">
    <cofactor evidence="9">
        <name>Zn(2+)</name>
        <dbReference type="ChEBI" id="CHEBI:29105"/>
    </cofactor>
    <text evidence="9">Binds 2 Zn(2+) ions.</text>
</comment>
<dbReference type="SMART" id="SM00098">
    <property type="entry name" value="alkPPc"/>
    <property type="match status" value="1"/>
</dbReference>
<feature type="binding site" evidence="9">
    <location>
        <position position="354"/>
    </location>
    <ligand>
        <name>Mg(2+)</name>
        <dbReference type="ChEBI" id="CHEBI:18420"/>
    </ligand>
</feature>
<keyword evidence="4 9" id="KW-0479">Metal-binding</keyword>
<dbReference type="PRINTS" id="PR00113">
    <property type="entry name" value="ALKPHPHTASE"/>
</dbReference>
<dbReference type="PANTHER" id="PTHR11596:SF5">
    <property type="entry name" value="ALKALINE PHOSPHATASE"/>
    <property type="match status" value="1"/>
</dbReference>
<dbReference type="GO" id="GO:0000329">
    <property type="term" value="C:fungal-type vacuole membrane"/>
    <property type="evidence" value="ECO:0007669"/>
    <property type="project" value="TreeGrafter"/>
</dbReference>
<evidence type="ECO:0000256" key="13">
    <source>
        <dbReference type="SAM" id="Phobius"/>
    </source>
</evidence>
<dbReference type="InterPro" id="IPR017850">
    <property type="entry name" value="Alkaline_phosphatase_core_sf"/>
</dbReference>
<reference evidence="15" key="2">
    <citation type="submission" date="2020-04" db="EMBL/GenBank/DDBJ databases">
        <authorList>
            <consortium name="NCBI Genome Project"/>
        </authorList>
    </citation>
    <scope>NUCLEOTIDE SEQUENCE</scope>
    <source>
        <strain evidence="15">CBS 342.82</strain>
    </source>
</reference>
<evidence type="ECO:0000313" key="15">
    <source>
        <dbReference type="RefSeq" id="XP_033455251.1"/>
    </source>
</evidence>
<dbReference type="Gene3D" id="3.40.720.10">
    <property type="entry name" value="Alkaline Phosphatase, subunit A"/>
    <property type="match status" value="1"/>
</dbReference>
<feature type="binding site" evidence="9">
    <location>
        <position position="359"/>
    </location>
    <ligand>
        <name>Zn(2+)</name>
        <dbReference type="ChEBI" id="CHEBI:29105"/>
        <label>2</label>
    </ligand>
</feature>
<dbReference type="Pfam" id="PF00245">
    <property type="entry name" value="Alk_phosphatase"/>
    <property type="match status" value="1"/>
</dbReference>
<keyword evidence="13" id="KW-0472">Membrane</keyword>
<evidence type="ECO:0000256" key="3">
    <source>
        <dbReference type="ARBA" id="ARBA00022553"/>
    </source>
</evidence>
<gene>
    <name evidence="15" type="ORF">K489DRAFT_385183</name>
</gene>
<feature type="binding site" evidence="9">
    <location>
        <position position="214"/>
    </location>
    <ligand>
        <name>Mg(2+)</name>
        <dbReference type="ChEBI" id="CHEBI:18420"/>
    </ligand>
</feature>